<sequence>MARGGDEHRGSRGFILAMLLAIIVGMGILLTAVQPTLSTEVQRDREAELIFRGQSIAGAIRAYKARTGGYPLSLDDLGKLRPRVIRQIYTDPMVADGEWELITAVQPGASGDTTGLPIVGVRSRCTDNAFKIYNGKTLISDWTFSATGNMLGLAGPAANLLAAPATGTPGKDATEAPAKSGDTKSTTP</sequence>
<dbReference type="RefSeq" id="WP_243329032.1">
    <property type="nucleotide sequence ID" value="NZ_AP027081.1"/>
</dbReference>
<gene>
    <name evidence="3" type="ORF">METESE_34330</name>
</gene>
<evidence type="ECO:0000256" key="1">
    <source>
        <dbReference type="SAM" id="MobiDB-lite"/>
    </source>
</evidence>
<evidence type="ECO:0000313" key="3">
    <source>
        <dbReference type="EMBL" id="BDU78475.1"/>
    </source>
</evidence>
<dbReference type="EMBL" id="AP027081">
    <property type="protein sequence ID" value="BDU78475.1"/>
    <property type="molecule type" value="Genomic_DNA"/>
</dbReference>
<evidence type="ECO:0000256" key="2">
    <source>
        <dbReference type="SAM" id="Phobius"/>
    </source>
</evidence>
<keyword evidence="2" id="KW-0812">Transmembrane</keyword>
<feature type="transmembrane region" description="Helical" evidence="2">
    <location>
        <begin position="12"/>
        <end position="33"/>
    </location>
</feature>
<keyword evidence="2" id="KW-1133">Transmembrane helix</keyword>
<proteinExistence type="predicted"/>
<keyword evidence="2" id="KW-0472">Membrane</keyword>
<reference evidence="3" key="1">
    <citation type="journal article" date="2023" name="Int. J. Syst. Evol. Microbiol.">
        <title>Mesoterricola silvestris gen. nov., sp. nov., Mesoterricola sediminis sp. nov., Geothrix oryzae sp. nov., Geothrix edaphica sp. nov., Geothrix rubra sp. nov., and Geothrix limicola sp. nov., six novel members of Acidobacteriota isolated from soils.</title>
        <authorList>
            <person name="Itoh H."/>
            <person name="Sugisawa Y."/>
            <person name="Mise K."/>
            <person name="Xu Z."/>
            <person name="Kuniyasu M."/>
            <person name="Ushijima N."/>
            <person name="Kawano K."/>
            <person name="Kobayashi E."/>
            <person name="Shiratori Y."/>
            <person name="Masuda Y."/>
            <person name="Senoo K."/>
        </authorList>
    </citation>
    <scope>NUCLEOTIDE SEQUENCE</scope>
    <source>
        <strain evidence="3">W786</strain>
    </source>
</reference>
<dbReference type="SUPFAM" id="SSF54523">
    <property type="entry name" value="Pili subunits"/>
    <property type="match status" value="1"/>
</dbReference>
<dbReference type="InterPro" id="IPR045584">
    <property type="entry name" value="Pilin-like"/>
</dbReference>
<dbReference type="AlphaFoldDB" id="A0AA48GZH2"/>
<dbReference type="KEGG" id="msea:METESE_34330"/>
<evidence type="ECO:0000313" key="4">
    <source>
        <dbReference type="Proteomes" id="UP001228113"/>
    </source>
</evidence>
<accession>A0AA48GZH2</accession>
<evidence type="ECO:0008006" key="5">
    <source>
        <dbReference type="Google" id="ProtNLM"/>
    </source>
</evidence>
<keyword evidence="4" id="KW-1185">Reference proteome</keyword>
<dbReference type="Proteomes" id="UP001228113">
    <property type="component" value="Chromosome"/>
</dbReference>
<name>A0AA48GZH2_9BACT</name>
<feature type="region of interest" description="Disordered" evidence="1">
    <location>
        <begin position="164"/>
        <end position="188"/>
    </location>
</feature>
<organism evidence="3 4">
    <name type="scientific">Mesoterricola sediminis</name>
    <dbReference type="NCBI Taxonomy" id="2927980"/>
    <lineage>
        <taxon>Bacteria</taxon>
        <taxon>Pseudomonadati</taxon>
        <taxon>Acidobacteriota</taxon>
        <taxon>Holophagae</taxon>
        <taxon>Holophagales</taxon>
        <taxon>Holophagaceae</taxon>
        <taxon>Mesoterricola</taxon>
    </lineage>
</organism>
<protein>
    <recommendedName>
        <fullName evidence="5">Type II secretion system protein</fullName>
    </recommendedName>
</protein>